<dbReference type="InterPro" id="IPR036291">
    <property type="entry name" value="NAD(P)-bd_dom_sf"/>
</dbReference>
<dbReference type="RefSeq" id="WP_149854242.1">
    <property type="nucleotide sequence ID" value="NZ_VUOB01000074.1"/>
</dbReference>
<comment type="similarity">
    <text evidence="1">Belongs to the short-chain dehydrogenases/reductases (SDR) family.</text>
</comment>
<dbReference type="PANTHER" id="PTHR43639:SF1">
    <property type="entry name" value="SHORT-CHAIN DEHYDROGENASE_REDUCTASE FAMILY PROTEIN"/>
    <property type="match status" value="1"/>
</dbReference>
<reference evidence="4 5" key="2">
    <citation type="submission" date="2019-09" db="EMBL/GenBank/DDBJ databases">
        <authorList>
            <person name="Jin C."/>
        </authorList>
    </citation>
    <scope>NUCLEOTIDE SEQUENCE [LARGE SCALE GENOMIC DNA]</scope>
    <source>
        <strain evidence="4 5">AN110305</strain>
    </source>
</reference>
<dbReference type="AlphaFoldDB" id="A0A5B2WMC2"/>
<evidence type="ECO:0000259" key="3">
    <source>
        <dbReference type="SMART" id="SM00822"/>
    </source>
</evidence>
<gene>
    <name evidence="4" type="ORF">F0L68_35335</name>
</gene>
<dbReference type="InterPro" id="IPR002347">
    <property type="entry name" value="SDR_fam"/>
</dbReference>
<protein>
    <submittedName>
        <fullName evidence="4">SDR family oxidoreductase</fullName>
    </submittedName>
</protein>
<dbReference type="Gene3D" id="3.40.50.720">
    <property type="entry name" value="NAD(P)-binding Rossmann-like Domain"/>
    <property type="match status" value="1"/>
</dbReference>
<keyword evidence="2" id="KW-0560">Oxidoreductase</keyword>
<organism evidence="4 5">
    <name type="scientific">Solihabitans fulvus</name>
    <dbReference type="NCBI Taxonomy" id="1892852"/>
    <lineage>
        <taxon>Bacteria</taxon>
        <taxon>Bacillati</taxon>
        <taxon>Actinomycetota</taxon>
        <taxon>Actinomycetes</taxon>
        <taxon>Pseudonocardiales</taxon>
        <taxon>Pseudonocardiaceae</taxon>
        <taxon>Solihabitans</taxon>
    </lineage>
</organism>
<dbReference type="PRINTS" id="PR00081">
    <property type="entry name" value="GDHRDH"/>
</dbReference>
<evidence type="ECO:0000313" key="5">
    <source>
        <dbReference type="Proteomes" id="UP000323454"/>
    </source>
</evidence>
<name>A0A5B2WMC2_9PSEU</name>
<dbReference type="NCBIfam" id="NF005893">
    <property type="entry name" value="PRK07856.1"/>
    <property type="match status" value="1"/>
</dbReference>
<dbReference type="PROSITE" id="PS00061">
    <property type="entry name" value="ADH_SHORT"/>
    <property type="match status" value="1"/>
</dbReference>
<dbReference type="SMART" id="SM00822">
    <property type="entry name" value="PKS_KR"/>
    <property type="match status" value="1"/>
</dbReference>
<dbReference type="Proteomes" id="UP000323454">
    <property type="component" value="Unassembled WGS sequence"/>
</dbReference>
<dbReference type="OrthoDB" id="3361211at2"/>
<feature type="domain" description="Ketoreductase" evidence="3">
    <location>
        <begin position="10"/>
        <end position="182"/>
    </location>
</feature>
<dbReference type="PANTHER" id="PTHR43639">
    <property type="entry name" value="OXIDOREDUCTASE, SHORT-CHAIN DEHYDROGENASE/REDUCTASE FAMILY (AFU_ORTHOLOGUE AFUA_5G02870)"/>
    <property type="match status" value="1"/>
</dbReference>
<reference evidence="4 5" key="1">
    <citation type="submission" date="2019-09" db="EMBL/GenBank/DDBJ databases">
        <title>Goodfellowia gen. nov., a new genus of the Pseudonocardineae related to Actinoalloteichus, containing Goodfellowia coeruleoviolacea gen. nov., comb. nov. gen. nov., comb. nov.</title>
        <authorList>
            <person name="Labeda D."/>
        </authorList>
    </citation>
    <scope>NUCLEOTIDE SEQUENCE [LARGE SCALE GENOMIC DNA]</scope>
    <source>
        <strain evidence="4 5">AN110305</strain>
    </source>
</reference>
<dbReference type="PRINTS" id="PR00080">
    <property type="entry name" value="SDRFAMILY"/>
</dbReference>
<keyword evidence="5" id="KW-1185">Reference proteome</keyword>
<comment type="caution">
    <text evidence="4">The sequence shown here is derived from an EMBL/GenBank/DDBJ whole genome shotgun (WGS) entry which is preliminary data.</text>
</comment>
<dbReference type="FunFam" id="3.40.50.720:FF:000084">
    <property type="entry name" value="Short-chain dehydrogenase reductase"/>
    <property type="match status" value="1"/>
</dbReference>
<evidence type="ECO:0000256" key="2">
    <source>
        <dbReference type="ARBA" id="ARBA00023002"/>
    </source>
</evidence>
<proteinExistence type="inferred from homology"/>
<dbReference type="EMBL" id="VUOB01000074">
    <property type="protein sequence ID" value="KAA2252585.1"/>
    <property type="molecule type" value="Genomic_DNA"/>
</dbReference>
<accession>A0A5B2WMC2</accession>
<dbReference type="InterPro" id="IPR020904">
    <property type="entry name" value="Sc_DH/Rdtase_CS"/>
</dbReference>
<dbReference type="Pfam" id="PF13561">
    <property type="entry name" value="adh_short_C2"/>
    <property type="match status" value="1"/>
</dbReference>
<dbReference type="InterPro" id="IPR057326">
    <property type="entry name" value="KR_dom"/>
</dbReference>
<evidence type="ECO:0000256" key="1">
    <source>
        <dbReference type="ARBA" id="ARBA00006484"/>
    </source>
</evidence>
<evidence type="ECO:0000313" key="4">
    <source>
        <dbReference type="EMBL" id="KAA2252585.1"/>
    </source>
</evidence>
<dbReference type="SUPFAM" id="SSF51735">
    <property type="entry name" value="NAD(P)-binding Rossmann-fold domains"/>
    <property type="match status" value="1"/>
</dbReference>
<sequence>MTVEISLAGRTVLVTGGTRGVGAGIAEVFTRAGAAVVVCGRTAPAAPPPRGITFLPADVREPAQVGALLAEVLRRHGSLDVLVNNAGGAPPADTLGASMSFHDKVIRLNLLAPLLVSTLALPELRRAGGSVVMVSSVSARRPAPGAAAYAAAKAGLDNLTATLAVEFAPSVRVNSVTVGPVRTAAAEEHYGDGTSVAATVPLGRLAEPEDVGHACLFLASPLAAHITGSAVTVDGGGESPSYRRR</sequence>
<dbReference type="GO" id="GO:0016491">
    <property type="term" value="F:oxidoreductase activity"/>
    <property type="evidence" value="ECO:0007669"/>
    <property type="project" value="UniProtKB-KW"/>
</dbReference>